<evidence type="ECO:0000313" key="4">
    <source>
        <dbReference type="Proteomes" id="UP000676565"/>
    </source>
</evidence>
<dbReference type="RefSeq" id="WP_210657494.1">
    <property type="nucleotide sequence ID" value="NZ_JAGKQQ010000001.1"/>
</dbReference>
<feature type="repeat" description="TPR" evidence="1">
    <location>
        <begin position="84"/>
        <end position="117"/>
    </location>
</feature>
<organism evidence="3 4">
    <name type="scientific">Gemmata palustris</name>
    <dbReference type="NCBI Taxonomy" id="2822762"/>
    <lineage>
        <taxon>Bacteria</taxon>
        <taxon>Pseudomonadati</taxon>
        <taxon>Planctomycetota</taxon>
        <taxon>Planctomycetia</taxon>
        <taxon>Gemmatales</taxon>
        <taxon>Gemmataceae</taxon>
        <taxon>Gemmata</taxon>
    </lineage>
</organism>
<evidence type="ECO:0000256" key="2">
    <source>
        <dbReference type="SAM" id="SignalP"/>
    </source>
</evidence>
<keyword evidence="1" id="KW-0802">TPR repeat</keyword>
<feature type="signal peptide" evidence="2">
    <location>
        <begin position="1"/>
        <end position="27"/>
    </location>
</feature>
<dbReference type="Pfam" id="PF14559">
    <property type="entry name" value="TPR_19"/>
    <property type="match status" value="1"/>
</dbReference>
<gene>
    <name evidence="3" type="ORF">J8F10_22075</name>
</gene>
<evidence type="ECO:0000313" key="3">
    <source>
        <dbReference type="EMBL" id="MBP3957951.1"/>
    </source>
</evidence>
<sequence>MLRQFLRAALGAALILPIAACSGSVESSTPSQAVSEPPLDPAQVAKENEYREQVEAGQKALDAKNTDAAIAHFEKAVAAKEKGFEAQLALGRAYAAKKNDEKAIKTYGVAQAANPRASETYLERAVLLERAGRLEAARTEYTQLIGQELEPGLTAKAYWLRSDLADRLGKRTDYRFDREQAMKLEPDFAAKVKGGDVLVVNNSGSSFALKVEQYEAPDGAECVLPKGYQFQVSGNTSVYLTYQGKPVTARSIRFTIMANEKSRQYTMTYAKGMSLEVPINEADVPR</sequence>
<accession>A0ABS5BW44</accession>
<dbReference type="EMBL" id="JAGKQQ010000001">
    <property type="protein sequence ID" value="MBP3957951.1"/>
    <property type="molecule type" value="Genomic_DNA"/>
</dbReference>
<dbReference type="SUPFAM" id="SSF48452">
    <property type="entry name" value="TPR-like"/>
    <property type="match status" value="1"/>
</dbReference>
<proteinExistence type="predicted"/>
<protein>
    <submittedName>
        <fullName evidence="3">Tetratricopeptide repeat protein</fullName>
    </submittedName>
</protein>
<dbReference type="PROSITE" id="PS50005">
    <property type="entry name" value="TPR"/>
    <property type="match status" value="1"/>
</dbReference>
<dbReference type="Proteomes" id="UP000676565">
    <property type="component" value="Unassembled WGS sequence"/>
</dbReference>
<dbReference type="InterPro" id="IPR019734">
    <property type="entry name" value="TPR_rpt"/>
</dbReference>
<keyword evidence="2" id="KW-0732">Signal</keyword>
<name>A0ABS5BW44_9BACT</name>
<keyword evidence="4" id="KW-1185">Reference proteome</keyword>
<evidence type="ECO:0000256" key="1">
    <source>
        <dbReference type="PROSITE-ProRule" id="PRU00339"/>
    </source>
</evidence>
<feature type="chain" id="PRO_5045717783" evidence="2">
    <location>
        <begin position="28"/>
        <end position="286"/>
    </location>
</feature>
<reference evidence="3 4" key="1">
    <citation type="submission" date="2021-04" db="EMBL/GenBank/DDBJ databases">
        <authorList>
            <person name="Ivanova A."/>
        </authorList>
    </citation>
    <scope>NUCLEOTIDE SEQUENCE [LARGE SCALE GENOMIC DNA]</scope>
    <source>
        <strain evidence="3 4">G18</strain>
    </source>
</reference>
<dbReference type="Gene3D" id="1.25.40.10">
    <property type="entry name" value="Tetratricopeptide repeat domain"/>
    <property type="match status" value="1"/>
</dbReference>
<dbReference type="InterPro" id="IPR011990">
    <property type="entry name" value="TPR-like_helical_dom_sf"/>
</dbReference>
<comment type="caution">
    <text evidence="3">The sequence shown here is derived from an EMBL/GenBank/DDBJ whole genome shotgun (WGS) entry which is preliminary data.</text>
</comment>